<dbReference type="EMBL" id="LMXI01000212">
    <property type="protein sequence ID" value="KRT59067.1"/>
    <property type="molecule type" value="Genomic_DNA"/>
</dbReference>
<reference evidence="1 2" key="1">
    <citation type="submission" date="2015-11" db="EMBL/GenBank/DDBJ databases">
        <title>The genome of Candidatus Endoriftia persephone in Ridgeia piscesae and population structure of the North Eastern Pacific vestimentiferan symbionts.</title>
        <authorList>
            <person name="Perez M."/>
            <person name="Juniper K.S."/>
        </authorList>
    </citation>
    <scope>NUCLEOTIDE SEQUENCE [LARGE SCALE GENOMIC DNA]</scope>
    <source>
        <strain evidence="1">Ind10</strain>
    </source>
</reference>
<dbReference type="Gene3D" id="1.25.10.10">
    <property type="entry name" value="Leucine-rich Repeat Variant"/>
    <property type="match status" value="1"/>
</dbReference>
<dbReference type="Proteomes" id="UP000051276">
    <property type="component" value="Unassembled WGS sequence"/>
</dbReference>
<dbReference type="InterPro" id="IPR004155">
    <property type="entry name" value="PBS_lyase_HEAT"/>
</dbReference>
<dbReference type="InterPro" id="IPR016024">
    <property type="entry name" value="ARM-type_fold"/>
</dbReference>
<feature type="non-terminal residue" evidence="1">
    <location>
        <position position="106"/>
    </location>
</feature>
<proteinExistence type="predicted"/>
<sequence>MNMRSKAEQALIELMKNGDEADRCYAARTLGTLHSQNAVETLIAHLTDEDIDVCVDAAEALGRIGDPTAVPPLLNSLSKEESGEVCTAVTSALGMLGGEAAIDALK</sequence>
<dbReference type="PANTHER" id="PTHR12697:SF5">
    <property type="entry name" value="DEOXYHYPUSINE HYDROXYLASE"/>
    <property type="match status" value="1"/>
</dbReference>
<dbReference type="PANTHER" id="PTHR12697">
    <property type="entry name" value="PBS LYASE HEAT-LIKE PROTEIN"/>
    <property type="match status" value="1"/>
</dbReference>
<evidence type="ECO:0000313" key="1">
    <source>
        <dbReference type="EMBL" id="KRT59067.1"/>
    </source>
</evidence>
<dbReference type="SMART" id="SM00567">
    <property type="entry name" value="EZ_HEAT"/>
    <property type="match status" value="3"/>
</dbReference>
<organism evidence="1 2">
    <name type="scientific">endosymbiont of Ridgeia piscesae</name>
    <dbReference type="NCBI Taxonomy" id="54398"/>
    <lineage>
        <taxon>Bacteria</taxon>
        <taxon>Pseudomonadati</taxon>
        <taxon>Pseudomonadota</taxon>
        <taxon>Gammaproteobacteria</taxon>
        <taxon>sulfur-oxidizing symbionts</taxon>
    </lineage>
</organism>
<gene>
    <name evidence="1" type="ORF">Ga0076813_14821</name>
</gene>
<dbReference type="Pfam" id="PF13646">
    <property type="entry name" value="HEAT_2"/>
    <property type="match status" value="1"/>
</dbReference>
<protein>
    <submittedName>
        <fullName evidence="1">HEAT repeat-containing protein</fullName>
    </submittedName>
</protein>
<dbReference type="GO" id="GO:0016491">
    <property type="term" value="F:oxidoreductase activity"/>
    <property type="evidence" value="ECO:0007669"/>
    <property type="project" value="TreeGrafter"/>
</dbReference>
<comment type="caution">
    <text evidence="1">The sequence shown here is derived from an EMBL/GenBank/DDBJ whole genome shotgun (WGS) entry which is preliminary data.</text>
</comment>
<evidence type="ECO:0000313" key="2">
    <source>
        <dbReference type="Proteomes" id="UP000051276"/>
    </source>
</evidence>
<dbReference type="AlphaFoldDB" id="A0A0T5Z8I5"/>
<dbReference type="SUPFAM" id="SSF48371">
    <property type="entry name" value="ARM repeat"/>
    <property type="match status" value="1"/>
</dbReference>
<accession>A0A0T5Z8I5</accession>
<name>A0A0T5Z8I5_9GAMM</name>
<dbReference type="InterPro" id="IPR011989">
    <property type="entry name" value="ARM-like"/>
</dbReference>